<name>F4N7H6_YEREN</name>
<protein>
    <submittedName>
        <fullName evidence="1">Uncharacterized protein</fullName>
    </submittedName>
</protein>
<evidence type="ECO:0000313" key="1">
    <source>
        <dbReference type="EMBL" id="CBX74034.1"/>
    </source>
</evidence>
<gene>
    <name evidence="1" type="ORF">YEW_BU07580</name>
</gene>
<reference evidence="1" key="1">
    <citation type="journal article" date="2011" name="BMC Genomics">
        <title>Shotgun sequencing of Yersinia enterocolitica strain W22703 (biotype 2, serotype O:9): genomic evidence for oscillation between invertebrates and mammals.</title>
        <authorList>
            <person name="Fuchs T.M."/>
            <person name="Brandt K."/>
            <person name="Starke M."/>
            <person name="Rattei T."/>
        </authorList>
    </citation>
    <scope>NUCLEOTIDE SEQUENCE</scope>
</reference>
<proteinExistence type="predicted"/>
<dbReference type="EMBL" id="FR718766">
    <property type="protein sequence ID" value="CBX74034.1"/>
    <property type="molecule type" value="Genomic_DNA"/>
</dbReference>
<accession>F4N7H6</accession>
<sequence>MLSLQVKQILIRNQQDSCSESRAHSEAFAIPHLHDGLTV</sequence>
<dbReference type="AlphaFoldDB" id="F4N7H6"/>
<organism evidence="1">
    <name type="scientific">Yersinia enterocolitica W22703</name>
    <dbReference type="NCBI Taxonomy" id="913028"/>
    <lineage>
        <taxon>Bacteria</taxon>
        <taxon>Pseudomonadati</taxon>
        <taxon>Pseudomonadota</taxon>
        <taxon>Gammaproteobacteria</taxon>
        <taxon>Enterobacterales</taxon>
        <taxon>Yersiniaceae</taxon>
        <taxon>Yersinia</taxon>
    </lineage>
</organism>